<protein>
    <submittedName>
        <fullName evidence="1">Uncharacterized protein</fullName>
    </submittedName>
</protein>
<evidence type="ECO:0000313" key="2">
    <source>
        <dbReference type="Proteomes" id="UP000316079"/>
    </source>
</evidence>
<keyword evidence="2" id="KW-1185">Reference proteome</keyword>
<dbReference type="Proteomes" id="UP000316079">
    <property type="component" value="Unassembled WGS sequence"/>
</dbReference>
<reference evidence="1 2" key="1">
    <citation type="journal article" date="2019" name="Sci. Data">
        <title>Hybrid genome assembly and annotation of Danionella translucida.</title>
        <authorList>
            <person name="Kadobianskyi M."/>
            <person name="Schulze L."/>
            <person name="Schuelke M."/>
            <person name="Judkewitz B."/>
        </authorList>
    </citation>
    <scope>NUCLEOTIDE SEQUENCE [LARGE SCALE GENOMIC DNA]</scope>
    <source>
        <strain evidence="1 2">Bolton</strain>
    </source>
</reference>
<accession>A0A553PWY3</accession>
<proteinExistence type="predicted"/>
<evidence type="ECO:0000313" key="1">
    <source>
        <dbReference type="EMBL" id="TRY82192.1"/>
    </source>
</evidence>
<name>A0A553PWY3_9TELE</name>
<organism evidence="1 2">
    <name type="scientific">Danionella cerebrum</name>
    <dbReference type="NCBI Taxonomy" id="2873325"/>
    <lineage>
        <taxon>Eukaryota</taxon>
        <taxon>Metazoa</taxon>
        <taxon>Chordata</taxon>
        <taxon>Craniata</taxon>
        <taxon>Vertebrata</taxon>
        <taxon>Euteleostomi</taxon>
        <taxon>Actinopterygii</taxon>
        <taxon>Neopterygii</taxon>
        <taxon>Teleostei</taxon>
        <taxon>Ostariophysi</taxon>
        <taxon>Cypriniformes</taxon>
        <taxon>Danionidae</taxon>
        <taxon>Danioninae</taxon>
        <taxon>Danionella</taxon>
    </lineage>
</organism>
<comment type="caution">
    <text evidence="1">The sequence shown here is derived from an EMBL/GenBank/DDBJ whole genome shotgun (WGS) entry which is preliminary data.</text>
</comment>
<dbReference type="EMBL" id="SRMA01026572">
    <property type="protein sequence ID" value="TRY82192.1"/>
    <property type="molecule type" value="Genomic_DNA"/>
</dbReference>
<sequence length="37" mass="4229">MTDDRNMITFLSQEGSSTTCRTQDMEANVQLPRKPLI</sequence>
<gene>
    <name evidence="1" type="ORF">DNTS_000385</name>
</gene>
<dbReference type="AlphaFoldDB" id="A0A553PWY3"/>